<evidence type="ECO:0000313" key="7">
    <source>
        <dbReference type="Proteomes" id="UP000838412"/>
    </source>
</evidence>
<feature type="compositionally biased region" description="Polar residues" evidence="3">
    <location>
        <begin position="377"/>
        <end position="392"/>
    </location>
</feature>
<feature type="domain" description="MAM" evidence="5">
    <location>
        <begin position="189"/>
        <end position="349"/>
    </location>
</feature>
<organism evidence="6 7">
    <name type="scientific">Branchiostoma lanceolatum</name>
    <name type="common">Common lancelet</name>
    <name type="synonym">Amphioxus lanceolatum</name>
    <dbReference type="NCBI Taxonomy" id="7740"/>
    <lineage>
        <taxon>Eukaryota</taxon>
        <taxon>Metazoa</taxon>
        <taxon>Chordata</taxon>
        <taxon>Cephalochordata</taxon>
        <taxon>Leptocardii</taxon>
        <taxon>Amphioxiformes</taxon>
        <taxon>Branchiostomatidae</taxon>
        <taxon>Branchiostoma</taxon>
    </lineage>
</organism>
<dbReference type="AlphaFoldDB" id="A0A8K0F3H6"/>
<feature type="signal peptide" evidence="4">
    <location>
        <begin position="1"/>
        <end position="20"/>
    </location>
</feature>
<dbReference type="PRINTS" id="PR00020">
    <property type="entry name" value="MAMDOMAIN"/>
</dbReference>
<feature type="region of interest" description="Disordered" evidence="3">
    <location>
        <begin position="357"/>
        <end position="392"/>
    </location>
</feature>
<feature type="compositionally biased region" description="Polar residues" evidence="3">
    <location>
        <begin position="592"/>
        <end position="609"/>
    </location>
</feature>
<protein>
    <submittedName>
        <fullName evidence="6">MALRD1 protein</fullName>
    </submittedName>
</protein>
<dbReference type="InterPro" id="IPR013320">
    <property type="entry name" value="ConA-like_dom_sf"/>
</dbReference>
<feature type="compositionally biased region" description="Low complexity" evidence="3">
    <location>
        <begin position="357"/>
        <end position="376"/>
    </location>
</feature>
<dbReference type="Pfam" id="PF00629">
    <property type="entry name" value="MAM"/>
    <property type="match status" value="4"/>
</dbReference>
<dbReference type="PROSITE" id="PS50060">
    <property type="entry name" value="MAM_2"/>
    <property type="match status" value="4"/>
</dbReference>
<dbReference type="PANTHER" id="PTHR23282:SF148">
    <property type="entry name" value="MAM DOMAIN-CONTAINING PROTEIN"/>
    <property type="match status" value="1"/>
</dbReference>
<feature type="region of interest" description="Disordered" evidence="3">
    <location>
        <begin position="589"/>
        <end position="609"/>
    </location>
</feature>
<dbReference type="InterPro" id="IPR000998">
    <property type="entry name" value="MAM_dom"/>
</dbReference>
<dbReference type="Gene3D" id="2.60.120.200">
    <property type="match status" value="4"/>
</dbReference>
<evidence type="ECO:0000259" key="5">
    <source>
        <dbReference type="PROSITE" id="PS50060"/>
    </source>
</evidence>
<dbReference type="SUPFAM" id="SSF49899">
    <property type="entry name" value="Concanavalin A-like lectins/glucanases"/>
    <property type="match status" value="4"/>
</dbReference>
<evidence type="ECO:0000256" key="1">
    <source>
        <dbReference type="ARBA" id="ARBA00022737"/>
    </source>
</evidence>
<feature type="domain" description="MAM" evidence="5">
    <location>
        <begin position="30"/>
        <end position="189"/>
    </location>
</feature>
<accession>A0A8K0F3H6</accession>
<proteinExistence type="predicted"/>
<name>A0A8K0F3H6_BRALA</name>
<reference evidence="6" key="1">
    <citation type="submission" date="2022-01" db="EMBL/GenBank/DDBJ databases">
        <authorList>
            <person name="Braso-Vives M."/>
        </authorList>
    </citation>
    <scope>NUCLEOTIDE SEQUENCE</scope>
</reference>
<dbReference type="GO" id="GO:0016020">
    <property type="term" value="C:membrane"/>
    <property type="evidence" value="ECO:0007669"/>
    <property type="project" value="InterPro"/>
</dbReference>
<dbReference type="PANTHER" id="PTHR23282">
    <property type="entry name" value="APICAL ENDOSOMAL GLYCOPROTEIN PRECURSOR"/>
    <property type="match status" value="1"/>
</dbReference>
<sequence length="767" mass="84220">MYRSILSRNVNYVMWGLAFAHLWTLSVQQGDCDFDTDACGYQQDNADDFDWTRQQGTTVTANTGPSSDHTTGTGYYMYIETSSPQTTGDVARLVTPSISNDIKCLEFWYHMYGDSTEELNVKIKPTGSSLPGVLIWSKTGDKGDVWQRARVHLEEGSDFNVIFEGVRGTSFRGDIAIDDVSFRTTPCGGDCDFDTGLCGYQQDNTDNFDWTRQQGSTGTSGTGPSSDHTTDSAAGSYMYIEASNRQPGDVARLIGPSLSNDAKCLEFWYHMYGESTEELNVYLRSTGSSQLGTPIWSLTGNQGDVWQQARVDLVAGNNLYVVFEGVRGSGIQGDIAIDDVRVRTTSCGGAIVTTTAATTDKSTSSPPTAAAETTAPLQVTTPAPSTQRATTSVTIATTPDASTTEAVPSERDCNFDTDVCGYQQDGTDDFDWARQYGNTGTSDTGPLSDHTGNGYYVYIETSTPRVQGDVARLISPSLPANTKCLEFWYHMYGSSIGELNVFKTPTESSQLGTPIWSLAGDQGNVWDQARLDLAAVTNFHVVFEGVRGSSSRGDIAIDDVSFRPTPCDNVDCDFDTGLCGYQQDSTDDFDWTRQQGSTPTDQTGPSSDHTTGSGFYMYVEVSNKPLGAAARLISPSLSNSIRCLKFWYHMYGDHTEELNVYQRFTGSAELGTPICDHCVDHINTCSHNIFKYNNRHGNNRSCNNDSINSISKYNGRHGNYNDRNNYDTSTDNNTRAIYGRYNNYNGTSNYLHDNNNSSYNTGDNTRY</sequence>
<feature type="domain" description="MAM" evidence="5">
    <location>
        <begin position="411"/>
        <end position="569"/>
    </location>
</feature>
<feature type="region of interest" description="Disordered" evidence="3">
    <location>
        <begin position="747"/>
        <end position="767"/>
    </location>
</feature>
<keyword evidence="7" id="KW-1185">Reference proteome</keyword>
<dbReference type="Proteomes" id="UP000838412">
    <property type="component" value="Chromosome 9"/>
</dbReference>
<keyword evidence="4" id="KW-0732">Signal</keyword>
<keyword evidence="1" id="KW-0677">Repeat</keyword>
<feature type="region of interest" description="Disordered" evidence="3">
    <location>
        <begin position="209"/>
        <end position="232"/>
    </location>
</feature>
<dbReference type="SMART" id="SM00137">
    <property type="entry name" value="MAM"/>
    <property type="match status" value="4"/>
</dbReference>
<gene>
    <name evidence="6" type="primary">MALRD1</name>
    <name evidence="6" type="ORF">BLAG_LOCUS25276</name>
</gene>
<evidence type="ECO:0000313" key="6">
    <source>
        <dbReference type="EMBL" id="CAH1274166.1"/>
    </source>
</evidence>
<dbReference type="InterPro" id="IPR051560">
    <property type="entry name" value="MAM_domain-containing"/>
</dbReference>
<dbReference type="CDD" id="cd06263">
    <property type="entry name" value="MAM"/>
    <property type="match status" value="4"/>
</dbReference>
<feature type="domain" description="MAM" evidence="5">
    <location>
        <begin position="570"/>
        <end position="652"/>
    </location>
</feature>
<evidence type="ECO:0000256" key="4">
    <source>
        <dbReference type="SAM" id="SignalP"/>
    </source>
</evidence>
<keyword evidence="2" id="KW-1015">Disulfide bond</keyword>
<feature type="chain" id="PRO_5035425529" evidence="4">
    <location>
        <begin position="21"/>
        <end position="767"/>
    </location>
</feature>
<dbReference type="EMBL" id="OV696694">
    <property type="protein sequence ID" value="CAH1274166.1"/>
    <property type="molecule type" value="Genomic_DNA"/>
</dbReference>
<dbReference type="OrthoDB" id="412155at2759"/>
<dbReference type="FunFam" id="2.60.120.200:FF:000182">
    <property type="entry name" value="MAM and LDL-receptor class A domain-containing protein 1"/>
    <property type="match status" value="2"/>
</dbReference>
<evidence type="ECO:0000256" key="2">
    <source>
        <dbReference type="ARBA" id="ARBA00023157"/>
    </source>
</evidence>
<evidence type="ECO:0000256" key="3">
    <source>
        <dbReference type="SAM" id="MobiDB-lite"/>
    </source>
</evidence>
<feature type="compositionally biased region" description="Low complexity" evidence="3">
    <location>
        <begin position="215"/>
        <end position="227"/>
    </location>
</feature>